<evidence type="ECO:0000313" key="1">
    <source>
        <dbReference type="EMBL" id="GBH16411.1"/>
    </source>
</evidence>
<organism evidence="1 2">
    <name type="scientific">Pseudomonas syringae pv. actinidiae</name>
    <dbReference type="NCBI Taxonomy" id="103796"/>
    <lineage>
        <taxon>Bacteria</taxon>
        <taxon>Pseudomonadati</taxon>
        <taxon>Pseudomonadota</taxon>
        <taxon>Gammaproteobacteria</taxon>
        <taxon>Pseudomonadales</taxon>
        <taxon>Pseudomonadaceae</taxon>
        <taxon>Pseudomonas</taxon>
        <taxon>Pseudomonas syringae</taxon>
    </lineage>
</organism>
<gene>
    <name evidence="1" type="ORF">KPSA3_02354</name>
</gene>
<protein>
    <submittedName>
        <fullName evidence="1">Uncharacterized protein</fullName>
    </submittedName>
</protein>
<comment type="caution">
    <text evidence="1">The sequence shown here is derived from an EMBL/GenBank/DDBJ whole genome shotgun (WGS) entry which is preliminary data.</text>
</comment>
<accession>A0AAN4TKD5</accession>
<reference evidence="1 2" key="1">
    <citation type="submission" date="2018-04" db="EMBL/GenBank/DDBJ databases">
        <title>Draft genome sequence of Pseudomonas syringae pv. actinidiae biovar 3 strains isolated from kiwifruit in Kagawa prefecture.</title>
        <authorList>
            <person name="Tabuchi M."/>
            <person name="Saito M."/>
            <person name="Fujiwara S."/>
            <person name="Sasa N."/>
            <person name="Akimitsu K."/>
            <person name="Gomi K."/>
            <person name="Konishi-Sugita S."/>
            <person name="Hamano K."/>
            <person name="Kataoka I."/>
        </authorList>
    </citation>
    <scope>NUCLEOTIDE SEQUENCE [LARGE SCALE GENOMIC DNA]</scope>
    <source>
        <strain evidence="1 2">MAFF212211</strain>
    </source>
</reference>
<proteinExistence type="predicted"/>
<dbReference type="RefSeq" id="WP_237244067.1">
    <property type="nucleotide sequence ID" value="NZ_MTHW01000043.1"/>
</dbReference>
<dbReference type="EMBL" id="BGKA01000081">
    <property type="protein sequence ID" value="GBH16411.1"/>
    <property type="molecule type" value="Genomic_DNA"/>
</dbReference>
<name>A0AAN4TKD5_PSESF</name>
<sequence>MKSWEIIAKVYLEFLHTLDQKPPMPALMGKNNVPAPMAVPNNPSIQVVSLRFQEAMLSGATSRRSTTPLA</sequence>
<evidence type="ECO:0000313" key="2">
    <source>
        <dbReference type="Proteomes" id="UP000248291"/>
    </source>
</evidence>
<dbReference type="AlphaFoldDB" id="A0AAN4TKD5"/>
<dbReference type="Proteomes" id="UP000248291">
    <property type="component" value="Unassembled WGS sequence"/>
</dbReference>